<feature type="transmembrane region" description="Helical" evidence="2">
    <location>
        <begin position="200"/>
        <end position="220"/>
    </location>
</feature>
<evidence type="ECO:0000313" key="3">
    <source>
        <dbReference type="EMBL" id="OLQ03127.1"/>
    </source>
</evidence>
<dbReference type="AlphaFoldDB" id="A0A1Q9E6S4"/>
<feature type="transmembrane region" description="Helical" evidence="2">
    <location>
        <begin position="240"/>
        <end position="258"/>
    </location>
</feature>
<organism evidence="3 4">
    <name type="scientific">Symbiodinium microadriaticum</name>
    <name type="common">Dinoflagellate</name>
    <name type="synonym">Zooxanthella microadriatica</name>
    <dbReference type="NCBI Taxonomy" id="2951"/>
    <lineage>
        <taxon>Eukaryota</taxon>
        <taxon>Sar</taxon>
        <taxon>Alveolata</taxon>
        <taxon>Dinophyceae</taxon>
        <taxon>Suessiales</taxon>
        <taxon>Symbiodiniaceae</taxon>
        <taxon>Symbiodinium</taxon>
    </lineage>
</organism>
<name>A0A1Q9E6S4_SYMMI</name>
<protein>
    <submittedName>
        <fullName evidence="3">Uncharacterized protein</fullName>
    </submittedName>
</protein>
<accession>A0A1Q9E6S4</accession>
<sequence length="309" mass="33240">MDEAPPQPQRCLNVAETSPLCRTMQLQGEPAADAAVEPPETSAAPVEEAKVRALAAPVKVSRNGFNKVSPKKRPRSSVGCRKTKTQAGRKASRLSHLVRLAAEESDEAAEKEVAPPMSHQVTRSIEGAEATIYFPRGRPRAPGVRLKVPSPQISLDVVTEIELLAQHTCHSVCSLESAAAVFAVMMMDTWLSLQWRRDPFEAALSAGALLLTAVGVVLSLVMCFSEMGLVPKQVERLTEAVWWGGAAILAAMLGYNHWCRPPQNPDGTHNSNSIPQAVAAAVAKARAHSTRAAPNLADEEELNLPLRNS</sequence>
<keyword evidence="2" id="KW-1133">Transmembrane helix</keyword>
<dbReference type="OrthoDB" id="435632at2759"/>
<keyword evidence="2" id="KW-0812">Transmembrane</keyword>
<keyword evidence="2" id="KW-0472">Membrane</keyword>
<gene>
    <name evidence="3" type="ORF">AK812_SmicGene13952</name>
</gene>
<comment type="caution">
    <text evidence="3">The sequence shown here is derived from an EMBL/GenBank/DDBJ whole genome shotgun (WGS) entry which is preliminary data.</text>
</comment>
<proteinExistence type="predicted"/>
<dbReference type="EMBL" id="LSRX01000245">
    <property type="protein sequence ID" value="OLQ03127.1"/>
    <property type="molecule type" value="Genomic_DNA"/>
</dbReference>
<dbReference type="Proteomes" id="UP000186817">
    <property type="component" value="Unassembled WGS sequence"/>
</dbReference>
<evidence type="ECO:0000256" key="2">
    <source>
        <dbReference type="SAM" id="Phobius"/>
    </source>
</evidence>
<evidence type="ECO:0000313" key="4">
    <source>
        <dbReference type="Proteomes" id="UP000186817"/>
    </source>
</evidence>
<reference evidence="3 4" key="1">
    <citation type="submission" date="2016-02" db="EMBL/GenBank/DDBJ databases">
        <title>Genome analysis of coral dinoflagellate symbionts highlights evolutionary adaptations to a symbiotic lifestyle.</title>
        <authorList>
            <person name="Aranda M."/>
            <person name="Li Y."/>
            <person name="Liew Y.J."/>
            <person name="Baumgarten S."/>
            <person name="Simakov O."/>
            <person name="Wilson M."/>
            <person name="Piel J."/>
            <person name="Ashoor H."/>
            <person name="Bougouffa S."/>
            <person name="Bajic V.B."/>
            <person name="Ryu T."/>
            <person name="Ravasi T."/>
            <person name="Bayer T."/>
            <person name="Micklem G."/>
            <person name="Kim H."/>
            <person name="Bhak J."/>
            <person name="Lajeunesse T.C."/>
            <person name="Voolstra C.R."/>
        </authorList>
    </citation>
    <scope>NUCLEOTIDE SEQUENCE [LARGE SCALE GENOMIC DNA]</scope>
    <source>
        <strain evidence="3 4">CCMP2467</strain>
    </source>
</reference>
<keyword evidence="4" id="KW-1185">Reference proteome</keyword>
<evidence type="ECO:0000256" key="1">
    <source>
        <dbReference type="SAM" id="MobiDB-lite"/>
    </source>
</evidence>
<feature type="region of interest" description="Disordered" evidence="1">
    <location>
        <begin position="64"/>
        <end position="89"/>
    </location>
</feature>